<organism evidence="1 2">
    <name type="scientific">Streptomyces platensis</name>
    <dbReference type="NCBI Taxonomy" id="58346"/>
    <lineage>
        <taxon>Bacteria</taxon>
        <taxon>Bacillati</taxon>
        <taxon>Actinomycetota</taxon>
        <taxon>Actinomycetes</taxon>
        <taxon>Kitasatosporales</taxon>
        <taxon>Streptomycetaceae</taxon>
        <taxon>Streptomyces</taxon>
    </lineage>
</organism>
<protein>
    <submittedName>
        <fullName evidence="1">Uncharacterized protein</fullName>
    </submittedName>
</protein>
<accession>A0AAE6NPN8</accession>
<gene>
    <name evidence="1" type="ORF">CP981_37045</name>
</gene>
<reference evidence="1 2" key="1">
    <citation type="submission" date="2017-09" db="EMBL/GenBank/DDBJ databases">
        <authorList>
            <person name="Lee N."/>
            <person name="Cho B.-K."/>
        </authorList>
    </citation>
    <scope>NUCLEOTIDE SEQUENCE [LARGE SCALE GENOMIC DNA]</scope>
    <source>
        <strain evidence="1 2">ATCC 23948</strain>
    </source>
</reference>
<evidence type="ECO:0000313" key="2">
    <source>
        <dbReference type="Proteomes" id="UP000325458"/>
    </source>
</evidence>
<evidence type="ECO:0000313" key="1">
    <source>
        <dbReference type="EMBL" id="QEV56458.1"/>
    </source>
</evidence>
<name>A0AAE6NPN8_STRPT</name>
<dbReference type="Proteomes" id="UP000325458">
    <property type="component" value="Chromosome"/>
</dbReference>
<dbReference type="AlphaFoldDB" id="A0AAE6NPN8"/>
<proteinExistence type="predicted"/>
<dbReference type="KEGG" id="spla:CP981_37045"/>
<dbReference type="EMBL" id="CP023691">
    <property type="protein sequence ID" value="QEV56458.1"/>
    <property type="molecule type" value="Genomic_DNA"/>
</dbReference>
<sequence length="64" mass="7054">MVTVDFVSWEEGVVFLVATWLDIGRWETFSRSGVAGFCVAFEVCRVGSQRRALLSPRPGADTTS</sequence>